<dbReference type="EMBL" id="KK198761">
    <property type="protein sequence ID" value="KCW56096.1"/>
    <property type="molecule type" value="Genomic_DNA"/>
</dbReference>
<dbReference type="AlphaFoldDB" id="A0A059AQZ0"/>
<sequence length="71" mass="8018">MTLLESKATTLQSKLSKLELKADLFSRDTPLPGLASLTVFTAFQISEPDLLSHRHSLNELRYGLELSIYHM</sequence>
<protein>
    <submittedName>
        <fullName evidence="1">Uncharacterized protein</fullName>
    </submittedName>
</protein>
<reference evidence="1" key="1">
    <citation type="submission" date="2013-07" db="EMBL/GenBank/DDBJ databases">
        <title>The genome of Eucalyptus grandis.</title>
        <authorList>
            <person name="Schmutz J."/>
            <person name="Hayes R."/>
            <person name="Myburg A."/>
            <person name="Tuskan G."/>
            <person name="Grattapaglia D."/>
            <person name="Rokhsar D.S."/>
        </authorList>
    </citation>
    <scope>NUCLEOTIDE SEQUENCE</scope>
    <source>
        <tissue evidence="1">Leaf extractions</tissue>
    </source>
</reference>
<proteinExistence type="predicted"/>
<accession>A0A059AQZ0</accession>
<evidence type="ECO:0000313" key="1">
    <source>
        <dbReference type="EMBL" id="KCW56096.1"/>
    </source>
</evidence>
<organism evidence="1">
    <name type="scientific">Eucalyptus grandis</name>
    <name type="common">Flooded gum</name>
    <dbReference type="NCBI Taxonomy" id="71139"/>
    <lineage>
        <taxon>Eukaryota</taxon>
        <taxon>Viridiplantae</taxon>
        <taxon>Streptophyta</taxon>
        <taxon>Embryophyta</taxon>
        <taxon>Tracheophyta</taxon>
        <taxon>Spermatophyta</taxon>
        <taxon>Magnoliopsida</taxon>
        <taxon>eudicotyledons</taxon>
        <taxon>Gunneridae</taxon>
        <taxon>Pentapetalae</taxon>
        <taxon>rosids</taxon>
        <taxon>malvids</taxon>
        <taxon>Myrtales</taxon>
        <taxon>Myrtaceae</taxon>
        <taxon>Myrtoideae</taxon>
        <taxon>Eucalypteae</taxon>
        <taxon>Eucalyptus</taxon>
    </lineage>
</organism>
<gene>
    <name evidence="1" type="ORF">EUGRSUZ_I01849</name>
</gene>
<dbReference type="InParanoid" id="A0A059AQZ0"/>
<dbReference type="Gramene" id="KCW56096">
    <property type="protein sequence ID" value="KCW56096"/>
    <property type="gene ID" value="EUGRSUZ_I01849"/>
</dbReference>
<name>A0A059AQZ0_EUCGR</name>